<sequence>MVRAASLPGHAGQHGADGIDHEPADAVFGGRDVQADDLAVAVADFRAGLAERQHTYVVGVQPHDAHPDARPGPAPAAGRCLGTGSRR</sequence>
<reference evidence="2 3" key="1">
    <citation type="submission" date="2015-10" db="EMBL/GenBank/DDBJ databases">
        <title>Draft genome sequence of Streptomyces corchorusii DSM 40340, type strain for the species Streptomyces corchorusii.</title>
        <authorList>
            <person name="Ruckert C."/>
            <person name="Winkler A."/>
            <person name="Kalinowski J."/>
            <person name="Kampfer P."/>
            <person name="Glaeser S."/>
        </authorList>
    </citation>
    <scope>NUCLEOTIDE SEQUENCE [LARGE SCALE GENOMIC DNA]</scope>
    <source>
        <strain evidence="2 3">DSM 40340</strain>
    </source>
</reference>
<dbReference type="EMBL" id="LMWP01000072">
    <property type="protein sequence ID" value="KUN15370.1"/>
    <property type="molecule type" value="Genomic_DNA"/>
</dbReference>
<proteinExistence type="predicted"/>
<evidence type="ECO:0000313" key="2">
    <source>
        <dbReference type="EMBL" id="KUN15370.1"/>
    </source>
</evidence>
<dbReference type="AlphaFoldDB" id="A0A101PPM7"/>
<evidence type="ECO:0000256" key="1">
    <source>
        <dbReference type="SAM" id="MobiDB-lite"/>
    </source>
</evidence>
<accession>A0A101PPM7</accession>
<organism evidence="2 3">
    <name type="scientific">Streptomyces corchorusii</name>
    <name type="common">Streptomyces chibaensis</name>
    <dbReference type="NCBI Taxonomy" id="1903"/>
    <lineage>
        <taxon>Bacteria</taxon>
        <taxon>Bacillati</taxon>
        <taxon>Actinomycetota</taxon>
        <taxon>Actinomycetes</taxon>
        <taxon>Kitasatosporales</taxon>
        <taxon>Streptomycetaceae</taxon>
        <taxon>Streptomyces</taxon>
    </lineage>
</organism>
<name>A0A101PPM7_STRCK</name>
<protein>
    <submittedName>
        <fullName evidence="2">Uncharacterized protein</fullName>
    </submittedName>
</protein>
<gene>
    <name evidence="2" type="ORF">AQJ11_43310</name>
</gene>
<keyword evidence="3" id="KW-1185">Reference proteome</keyword>
<dbReference type="Proteomes" id="UP000053398">
    <property type="component" value="Unassembled WGS sequence"/>
</dbReference>
<comment type="caution">
    <text evidence="2">The sequence shown here is derived from an EMBL/GenBank/DDBJ whole genome shotgun (WGS) entry which is preliminary data.</text>
</comment>
<feature type="region of interest" description="Disordered" evidence="1">
    <location>
        <begin position="62"/>
        <end position="87"/>
    </location>
</feature>
<evidence type="ECO:0000313" key="3">
    <source>
        <dbReference type="Proteomes" id="UP000053398"/>
    </source>
</evidence>
<feature type="region of interest" description="Disordered" evidence="1">
    <location>
        <begin position="1"/>
        <end position="25"/>
    </location>
</feature>